<keyword evidence="2" id="KW-0812">Transmembrane</keyword>
<dbReference type="eggNOG" id="COG4477">
    <property type="taxonomic scope" value="Bacteria"/>
</dbReference>
<keyword evidence="4" id="KW-1185">Reference proteome</keyword>
<gene>
    <name evidence="3" type="ordered locus">STH2122</name>
</gene>
<feature type="transmembrane region" description="Helical" evidence="2">
    <location>
        <begin position="178"/>
        <end position="199"/>
    </location>
</feature>
<name>Q67MI6_SYMTH</name>
<dbReference type="AlphaFoldDB" id="Q67MI6"/>
<evidence type="ECO:0000256" key="2">
    <source>
        <dbReference type="SAM" id="Phobius"/>
    </source>
</evidence>
<feature type="region of interest" description="Disordered" evidence="1">
    <location>
        <begin position="139"/>
        <end position="169"/>
    </location>
</feature>
<dbReference type="Proteomes" id="UP000000417">
    <property type="component" value="Chromosome"/>
</dbReference>
<dbReference type="EMBL" id="AP006840">
    <property type="protein sequence ID" value="BAD41107.1"/>
    <property type="molecule type" value="Genomic_DNA"/>
</dbReference>
<proteinExistence type="predicted"/>
<evidence type="ECO:0000256" key="1">
    <source>
        <dbReference type="SAM" id="MobiDB-lite"/>
    </source>
</evidence>
<keyword evidence="2" id="KW-0472">Membrane</keyword>
<keyword evidence="2" id="KW-1133">Transmembrane helix</keyword>
<dbReference type="STRING" id="292459.STH2122"/>
<reference evidence="3 4" key="1">
    <citation type="journal article" date="2004" name="Nucleic Acids Res.">
        <title>Genome sequence of Symbiobacterium thermophilum, an uncultivable bacterium that depends on microbial commensalism.</title>
        <authorList>
            <person name="Ueda K."/>
            <person name="Yamashita A."/>
            <person name="Ishikawa J."/>
            <person name="Shimada M."/>
            <person name="Watsuji T."/>
            <person name="Morimura K."/>
            <person name="Ikeda H."/>
            <person name="Hattori M."/>
            <person name="Beppu T."/>
        </authorList>
    </citation>
    <scope>NUCLEOTIDE SEQUENCE [LARGE SCALE GENOMIC DNA]</scope>
    <source>
        <strain evidence="4">T / IAM 14863</strain>
    </source>
</reference>
<accession>Q67MI6</accession>
<evidence type="ECO:0008006" key="5">
    <source>
        <dbReference type="Google" id="ProtNLM"/>
    </source>
</evidence>
<dbReference type="KEGG" id="sth:STH2122"/>
<evidence type="ECO:0000313" key="3">
    <source>
        <dbReference type="EMBL" id="BAD41107.1"/>
    </source>
</evidence>
<feature type="region of interest" description="Disordered" evidence="1">
    <location>
        <begin position="762"/>
        <end position="816"/>
    </location>
</feature>
<evidence type="ECO:0000313" key="4">
    <source>
        <dbReference type="Proteomes" id="UP000000417"/>
    </source>
</evidence>
<sequence length="816" mass="86797">MDDRAGIFSAAELERLENDLTGRRFGFRVIILEEAFAGAEPVDAEARFQAMADELLADVPRDAVLITIAMEEGLVDFRVWRDGAVQSAFREATGRAFERSVEQIMDAFVPPAAEGDIAGAIVAAADRIESLAAAPAAQPLPATGGSGAGRPSPGPRGSGVAQPGAGGAAARTSAPGRIGAVLAGLAALIAAVVELALFLQYRRTHRKCLELRNSFVSDLVKMHEQDLPLARNYDGEETRGHVTAAAAASDRAFDAYRAGSEKLAEAARLARRWRFGAGTRALDEVYRAFQQAAAANREAQEAYAPVSAAILGWDGAVGETGARREAAERTLADLQDQTGWEFPALRERMDAAARLQQAAEAARGKDPVRALRIMREAGETFAAIGADLTRLSGLREACAAQRRDADQARAEIEQARVGLGLRFVEEDPVQALERALQEQARAGERMARGEVDGAEQALAGGQAALDEARAILARYREAVEQYPGKRQALVEGAGWLAAQQGPARNVLDQLAARYAPEDWADVRDLPAALADLERRAQADLAEAERFVRPEVQRHLQAYRLLNERLAELAALRERAALLTTLPDRLAAAGEAAREKLTRAEREWAAARELVSREGLALPRDAAERADRIEVALDRARRLLEERPLAVSRAGREAAAALELAGGLRQAVAELARRAGEARARLRQARAEATAALVHSRFNPGAAAALQRALDAGEQAMAAGRYDQAVAEAESALRSARALVAAYQRHKAEERRRQMAMAAAAAQAMRRASEPRGHFRPGPGGRGSGGGGGFGGGPRGSGGGGRFGGGGRGSGGGGRWK</sequence>
<dbReference type="HOGENOM" id="CLU_346102_0_0_9"/>
<protein>
    <recommendedName>
        <fullName evidence="5">TPM domain-containing protein</fullName>
    </recommendedName>
</protein>
<organism evidence="3 4">
    <name type="scientific">Symbiobacterium thermophilum (strain DSM 24528 / JCM 14929 / IAM 14863 / T)</name>
    <dbReference type="NCBI Taxonomy" id="292459"/>
    <lineage>
        <taxon>Bacteria</taxon>
        <taxon>Bacillati</taxon>
        <taxon>Bacillota</taxon>
        <taxon>Clostridia</taxon>
        <taxon>Eubacteriales</taxon>
        <taxon>Symbiobacteriaceae</taxon>
        <taxon>Symbiobacterium</taxon>
    </lineage>
</organism>
<dbReference type="Gene3D" id="3.10.310.50">
    <property type="match status" value="1"/>
</dbReference>
<feature type="compositionally biased region" description="Gly residues" evidence="1">
    <location>
        <begin position="777"/>
        <end position="816"/>
    </location>
</feature>